<evidence type="ECO:0000313" key="10">
    <source>
        <dbReference type="Proteomes" id="UP000027222"/>
    </source>
</evidence>
<organism evidence="9 10">
    <name type="scientific">Galerina marginata (strain CBS 339.88)</name>
    <dbReference type="NCBI Taxonomy" id="685588"/>
    <lineage>
        <taxon>Eukaryota</taxon>
        <taxon>Fungi</taxon>
        <taxon>Dikarya</taxon>
        <taxon>Basidiomycota</taxon>
        <taxon>Agaricomycotina</taxon>
        <taxon>Agaricomycetes</taxon>
        <taxon>Agaricomycetidae</taxon>
        <taxon>Agaricales</taxon>
        <taxon>Agaricineae</taxon>
        <taxon>Strophariaceae</taxon>
        <taxon>Galerina</taxon>
    </lineage>
</organism>
<dbReference type="GO" id="GO:0000214">
    <property type="term" value="C:tRNA-intron endonuclease complex"/>
    <property type="evidence" value="ECO:0007669"/>
    <property type="project" value="UniProtKB-UniRule"/>
</dbReference>
<dbReference type="Pfam" id="PF01974">
    <property type="entry name" value="tRNA_int_endo"/>
    <property type="match status" value="1"/>
</dbReference>
<dbReference type="InterPro" id="IPR011856">
    <property type="entry name" value="tRNA_endonuc-like_dom_sf"/>
</dbReference>
<feature type="active site" evidence="5">
    <location>
        <position position="264"/>
    </location>
</feature>
<evidence type="ECO:0000256" key="2">
    <source>
        <dbReference type="ARBA" id="ARBA00022694"/>
    </source>
</evidence>
<sequence>MSSGSDPAPSPIALRIANKVAYVWDVDDIATIRSKHRICGVLTGTLPHLSQQNVFLGVPLVLMPEEVALLVDIGAAHLIDDPLAFSQTPTPAQLSVWAAEQNESMKTQLAFAETKSAQESTAGSGRAMSAEALRKRAEREERKKAQAAAKAAAEGDASAGPSVSVVEPERISTPTPAPDSAASSSVPPYTVVIPASASSQAWYSPSAPGSSCTYTSLAAAREAGIWTYPENLAERARCGVFKDLWKQGYFMGGGIKFGGEYLVYPGDPLRYHSHFAATVMESPIASLRPMEIVAHGRLGTATKKAHLLCGWDDEKQEVSYLSIEWAGFG</sequence>
<gene>
    <name evidence="9" type="ORF">GALMADRAFT_152639</name>
</gene>
<evidence type="ECO:0000256" key="1">
    <source>
        <dbReference type="ARBA" id="ARBA00008078"/>
    </source>
</evidence>
<dbReference type="PANTHER" id="PTHR13070">
    <property type="entry name" value="TRNA-SPLICING ENDONUCLEASE SUBUNIT SEN34-RELATED"/>
    <property type="match status" value="1"/>
</dbReference>
<dbReference type="InterPro" id="IPR016690">
    <property type="entry name" value="TSEN34"/>
</dbReference>
<dbReference type="GO" id="GO:0003676">
    <property type="term" value="F:nucleic acid binding"/>
    <property type="evidence" value="ECO:0007669"/>
    <property type="project" value="InterPro"/>
</dbReference>
<proteinExistence type="inferred from homology"/>
<dbReference type="AlphaFoldDB" id="A0A067TF90"/>
<reference evidence="10" key="1">
    <citation type="journal article" date="2014" name="Proc. Natl. Acad. Sci. U.S.A.">
        <title>Extensive sampling of basidiomycete genomes demonstrates inadequacy of the white-rot/brown-rot paradigm for wood decay fungi.</title>
        <authorList>
            <person name="Riley R."/>
            <person name="Salamov A.A."/>
            <person name="Brown D.W."/>
            <person name="Nagy L.G."/>
            <person name="Floudas D."/>
            <person name="Held B.W."/>
            <person name="Levasseur A."/>
            <person name="Lombard V."/>
            <person name="Morin E."/>
            <person name="Otillar R."/>
            <person name="Lindquist E.A."/>
            <person name="Sun H."/>
            <person name="LaButti K.M."/>
            <person name="Schmutz J."/>
            <person name="Jabbour D."/>
            <person name="Luo H."/>
            <person name="Baker S.E."/>
            <person name="Pisabarro A.G."/>
            <person name="Walton J.D."/>
            <person name="Blanchette R.A."/>
            <person name="Henrissat B."/>
            <person name="Martin F."/>
            <person name="Cullen D."/>
            <person name="Hibbett D.S."/>
            <person name="Grigoriev I.V."/>
        </authorList>
    </citation>
    <scope>NUCLEOTIDE SEQUENCE [LARGE SCALE GENOMIC DNA]</scope>
    <source>
        <strain evidence="10">CBS 339.88</strain>
    </source>
</reference>
<keyword evidence="2 4" id="KW-0819">tRNA processing</keyword>
<dbReference type="InterPro" id="IPR036167">
    <property type="entry name" value="tRNA_intron_Endo_cat-like_sf"/>
</dbReference>
<dbReference type="SUPFAM" id="SSF53032">
    <property type="entry name" value="tRNA-intron endonuclease catalytic domain-like"/>
    <property type="match status" value="1"/>
</dbReference>
<feature type="active site" evidence="5">
    <location>
        <position position="272"/>
    </location>
</feature>
<name>A0A067TF90_GALM3</name>
<evidence type="ECO:0000256" key="4">
    <source>
        <dbReference type="PIRNR" id="PIRNR017250"/>
    </source>
</evidence>
<comment type="function">
    <text evidence="4">Constitutes one of the two catalytic subunit of the tRNA-splicing endonuclease complex, a complex responsible for identification and cleavage of the splice sites in pre-tRNA. It cleaves pre-tRNA at the 5'- and 3'-splice sites to release the intron. The products are an intron and two tRNA half-molecules bearing 2',3'-cyclic phosphate and 5'-OH termini. There are no conserved sequences at the splice sites, but the intron is invariably located at the same site in the gene, placing the splice sites an invariant distance from the constant structural features of the tRNA body.</text>
</comment>
<accession>A0A067TF90</accession>
<evidence type="ECO:0000259" key="8">
    <source>
        <dbReference type="Pfam" id="PF26577"/>
    </source>
</evidence>
<dbReference type="InterPro" id="IPR059049">
    <property type="entry name" value="TSEN34_N"/>
</dbReference>
<dbReference type="CDD" id="cd22363">
    <property type="entry name" value="tRNA-intron_lyase_C"/>
    <property type="match status" value="1"/>
</dbReference>
<dbReference type="InterPro" id="IPR006677">
    <property type="entry name" value="tRNA_intron_Endonuc_cat-like"/>
</dbReference>
<feature type="region of interest" description="Disordered" evidence="6">
    <location>
        <begin position="113"/>
        <end position="185"/>
    </location>
</feature>
<evidence type="ECO:0000256" key="3">
    <source>
        <dbReference type="ARBA" id="ARBA00023239"/>
    </source>
</evidence>
<dbReference type="GO" id="GO:0000213">
    <property type="term" value="F:tRNA-intron lyase activity"/>
    <property type="evidence" value="ECO:0007669"/>
    <property type="project" value="UniProtKB-UniRule"/>
</dbReference>
<dbReference type="PIRSF" id="PIRSF017250">
    <property type="entry name" value="tRNA_splic_SEN34"/>
    <property type="match status" value="1"/>
</dbReference>
<feature type="active site" evidence="5">
    <location>
        <position position="304"/>
    </location>
</feature>
<dbReference type="EMBL" id="KL142370">
    <property type="protein sequence ID" value="KDR81826.1"/>
    <property type="molecule type" value="Genomic_DNA"/>
</dbReference>
<dbReference type="GO" id="GO:0000379">
    <property type="term" value="P:tRNA-type intron splice site recognition and cleavage"/>
    <property type="evidence" value="ECO:0007669"/>
    <property type="project" value="UniProtKB-UniRule"/>
</dbReference>
<dbReference type="EC" id="4.6.1.16" evidence="4"/>
<feature type="compositionally biased region" description="Basic and acidic residues" evidence="6">
    <location>
        <begin position="132"/>
        <end position="144"/>
    </location>
</feature>
<evidence type="ECO:0000259" key="7">
    <source>
        <dbReference type="Pfam" id="PF01974"/>
    </source>
</evidence>
<dbReference type="OrthoDB" id="48041at2759"/>
<dbReference type="HOGENOM" id="CLU_049366_0_0_1"/>
<keyword evidence="3 4" id="KW-0456">Lyase</keyword>
<dbReference type="Pfam" id="PF26577">
    <property type="entry name" value="TSEN34_N"/>
    <property type="match status" value="1"/>
</dbReference>
<evidence type="ECO:0000313" key="9">
    <source>
        <dbReference type="EMBL" id="KDR81826.1"/>
    </source>
</evidence>
<keyword evidence="10" id="KW-1185">Reference proteome</keyword>
<dbReference type="Proteomes" id="UP000027222">
    <property type="component" value="Unassembled WGS sequence"/>
</dbReference>
<evidence type="ECO:0000256" key="5">
    <source>
        <dbReference type="PIRSR" id="PIRSR017250-50"/>
    </source>
</evidence>
<comment type="similarity">
    <text evidence="1 4">Belongs to the tRNA-intron endonuclease family.</text>
</comment>
<dbReference type="STRING" id="685588.A0A067TF90"/>
<evidence type="ECO:0000256" key="6">
    <source>
        <dbReference type="SAM" id="MobiDB-lite"/>
    </source>
</evidence>
<dbReference type="PANTHER" id="PTHR13070:SF0">
    <property type="entry name" value="TRNA-SPLICING ENDONUCLEASE SUBUNIT SEN34"/>
    <property type="match status" value="1"/>
</dbReference>
<feature type="domain" description="TSEN34 N-terminal" evidence="8">
    <location>
        <begin position="13"/>
        <end position="81"/>
    </location>
</feature>
<feature type="domain" description="tRNA intron endonuclease catalytic" evidence="7">
    <location>
        <begin position="237"/>
        <end position="315"/>
    </location>
</feature>
<feature type="compositionally biased region" description="Low complexity" evidence="6">
    <location>
        <begin position="172"/>
        <end position="185"/>
    </location>
</feature>
<dbReference type="Gene3D" id="3.40.1350.10">
    <property type="match status" value="1"/>
</dbReference>
<protein>
    <recommendedName>
        <fullName evidence="4">tRNA-splicing endonuclease subunit Sen34</fullName>
        <ecNumber evidence="4">4.6.1.16</ecNumber>
    </recommendedName>
</protein>